<dbReference type="SUPFAM" id="SSF53597">
    <property type="entry name" value="Dihydrofolate reductase-like"/>
    <property type="match status" value="1"/>
</dbReference>
<dbReference type="SUPFAM" id="SSF53927">
    <property type="entry name" value="Cytidine deaminase-like"/>
    <property type="match status" value="1"/>
</dbReference>
<evidence type="ECO:0000256" key="5">
    <source>
        <dbReference type="ARBA" id="ARBA00007417"/>
    </source>
</evidence>
<evidence type="ECO:0000313" key="17">
    <source>
        <dbReference type="Proteomes" id="UP001519921"/>
    </source>
</evidence>
<accession>A0ABS7APT9</accession>
<evidence type="ECO:0000256" key="8">
    <source>
        <dbReference type="ARBA" id="ARBA00022833"/>
    </source>
</evidence>
<evidence type="ECO:0000259" key="15">
    <source>
        <dbReference type="PROSITE" id="PS51747"/>
    </source>
</evidence>
<evidence type="ECO:0000256" key="12">
    <source>
        <dbReference type="ARBA" id="ARBA00049861"/>
    </source>
</evidence>
<organism evidence="16 17">
    <name type="scientific">Clostridium weizhouense</name>
    <dbReference type="NCBI Taxonomy" id="2859781"/>
    <lineage>
        <taxon>Bacteria</taxon>
        <taxon>Bacillati</taxon>
        <taxon>Bacillota</taxon>
        <taxon>Clostridia</taxon>
        <taxon>Eubacteriales</taxon>
        <taxon>Clostridiaceae</taxon>
        <taxon>Clostridium</taxon>
    </lineage>
</organism>
<evidence type="ECO:0000256" key="14">
    <source>
        <dbReference type="PIRNR" id="PIRNR006769"/>
    </source>
</evidence>
<comment type="catalytic activity">
    <reaction evidence="12 14">
        <text>5-amino-6-(5-phospho-D-ribitylamino)uracil + NADP(+) = 5-amino-6-(5-phospho-D-ribosylamino)uracil + NADPH + H(+)</text>
        <dbReference type="Rhea" id="RHEA:17845"/>
        <dbReference type="ChEBI" id="CHEBI:15378"/>
        <dbReference type="ChEBI" id="CHEBI:57783"/>
        <dbReference type="ChEBI" id="CHEBI:58349"/>
        <dbReference type="ChEBI" id="CHEBI:58421"/>
        <dbReference type="ChEBI" id="CHEBI:58453"/>
        <dbReference type="EC" id="1.1.1.193"/>
    </reaction>
</comment>
<keyword evidence="14 16" id="KW-0378">Hydrolase</keyword>
<comment type="similarity">
    <text evidence="4 14">In the N-terminal section; belongs to the cytidine and deoxycytidylate deaminase family.</text>
</comment>
<dbReference type="PROSITE" id="PS51747">
    <property type="entry name" value="CYT_DCMP_DEAMINASES_2"/>
    <property type="match status" value="1"/>
</dbReference>
<evidence type="ECO:0000256" key="10">
    <source>
        <dbReference type="ARBA" id="ARBA00023002"/>
    </source>
</evidence>
<dbReference type="NCBIfam" id="TIGR00227">
    <property type="entry name" value="ribD_Cterm"/>
    <property type="match status" value="1"/>
</dbReference>
<dbReference type="InterPro" id="IPR011549">
    <property type="entry name" value="RibD_C"/>
</dbReference>
<keyword evidence="10 14" id="KW-0560">Oxidoreductase</keyword>
<dbReference type="PROSITE" id="PS00903">
    <property type="entry name" value="CYT_DCMP_DEAMINASES_1"/>
    <property type="match status" value="1"/>
</dbReference>
<keyword evidence="8 14" id="KW-0862">Zinc</keyword>
<comment type="function">
    <text evidence="1 14">Converts 2,5-diamino-6-(ribosylamino)-4(3h)-pyrimidinone 5'-phosphate into 5-amino-6-(ribosylamino)-2,4(1h,3h)-pyrimidinedione 5'-phosphate.</text>
</comment>
<dbReference type="EC" id="1.1.1.193" evidence="14"/>
<protein>
    <recommendedName>
        <fullName evidence="14">Riboflavin biosynthesis protein RibD</fullName>
    </recommendedName>
    <domain>
        <recommendedName>
            <fullName evidence="14">Diaminohydroxyphosphoribosylaminopyrimidine deaminase</fullName>
            <shortName evidence="14">DRAP deaminase</shortName>
            <ecNumber evidence="14">3.5.4.26</ecNumber>
        </recommendedName>
        <alternativeName>
            <fullName evidence="14">Riboflavin-specific deaminase</fullName>
        </alternativeName>
    </domain>
    <domain>
        <recommendedName>
            <fullName evidence="14">5-amino-6-(5-phosphoribosylamino)uracil reductase</fullName>
            <ecNumber evidence="14">1.1.1.193</ecNumber>
        </recommendedName>
        <alternativeName>
            <fullName evidence="14">HTP reductase</fullName>
        </alternativeName>
    </domain>
</protein>
<keyword evidence="9 14" id="KW-0521">NADP</keyword>
<dbReference type="RefSeq" id="WP_219778773.1">
    <property type="nucleotide sequence ID" value="NZ_JAHXPT010000004.1"/>
</dbReference>
<dbReference type="Pfam" id="PF01872">
    <property type="entry name" value="RibD_C"/>
    <property type="match status" value="1"/>
</dbReference>
<evidence type="ECO:0000256" key="3">
    <source>
        <dbReference type="ARBA" id="ARBA00004910"/>
    </source>
</evidence>
<reference evidence="16 17" key="1">
    <citation type="submission" date="2021-07" db="EMBL/GenBank/DDBJ databases">
        <title>Clostridium weizhouense sp. nov., an anaerobic bacterium isolated from activated sludge of Petroleum wastewater.</title>
        <authorList>
            <person name="Li Q."/>
        </authorList>
    </citation>
    <scope>NUCLEOTIDE SEQUENCE [LARGE SCALE GENOMIC DNA]</scope>
    <source>
        <strain evidence="16 17">YB-6</strain>
    </source>
</reference>
<dbReference type="Pfam" id="PF00383">
    <property type="entry name" value="dCMP_cyt_deam_1"/>
    <property type="match status" value="1"/>
</dbReference>
<keyword evidence="17" id="KW-1185">Reference proteome</keyword>
<evidence type="ECO:0000256" key="11">
    <source>
        <dbReference type="ARBA" id="ARBA00023268"/>
    </source>
</evidence>
<evidence type="ECO:0000256" key="6">
    <source>
        <dbReference type="ARBA" id="ARBA00022619"/>
    </source>
</evidence>
<evidence type="ECO:0000313" key="16">
    <source>
        <dbReference type="EMBL" id="MBW6409711.1"/>
    </source>
</evidence>
<dbReference type="PANTHER" id="PTHR38011">
    <property type="entry name" value="DIHYDROFOLATE REDUCTASE FAMILY PROTEIN (AFU_ORTHOLOGUE AFUA_8G06820)"/>
    <property type="match status" value="1"/>
</dbReference>
<comment type="pathway">
    <text evidence="2 14">Cofactor biosynthesis; riboflavin biosynthesis; 5-amino-6-(D-ribitylamino)uracil from GTP: step 2/4.</text>
</comment>
<dbReference type="InterPro" id="IPR024072">
    <property type="entry name" value="DHFR-like_dom_sf"/>
</dbReference>
<keyword evidence="7 14" id="KW-0479">Metal-binding</keyword>
<comment type="cofactor">
    <cofactor evidence="14">
        <name>Zn(2+)</name>
        <dbReference type="ChEBI" id="CHEBI:29105"/>
    </cofactor>
    <text evidence="14">Binds 1 zinc ion.</text>
</comment>
<dbReference type="Gene3D" id="3.40.430.10">
    <property type="entry name" value="Dihydrofolate Reductase, subunit A"/>
    <property type="match status" value="1"/>
</dbReference>
<dbReference type="GO" id="GO:0008703">
    <property type="term" value="F:5-amino-6-(5-phosphoribosylamino)uracil reductase activity"/>
    <property type="evidence" value="ECO:0007669"/>
    <property type="project" value="UniProtKB-EC"/>
</dbReference>
<dbReference type="PANTHER" id="PTHR38011:SF7">
    <property type="entry name" value="2,5-DIAMINO-6-RIBOSYLAMINO-4(3H)-PYRIMIDINONE 5'-PHOSPHATE REDUCTASE"/>
    <property type="match status" value="1"/>
</dbReference>
<dbReference type="EC" id="3.5.4.26" evidence="14"/>
<keyword evidence="6 14" id="KW-0686">Riboflavin biosynthesis</keyword>
<gene>
    <name evidence="16" type="primary">ribD</name>
    <name evidence="16" type="ORF">KYD98_06380</name>
</gene>
<comment type="similarity">
    <text evidence="5 14">In the C-terminal section; belongs to the HTP reductase family.</text>
</comment>
<dbReference type="InterPro" id="IPR002734">
    <property type="entry name" value="RibDG_C"/>
</dbReference>
<dbReference type="InterPro" id="IPR004794">
    <property type="entry name" value="Eubact_RibD"/>
</dbReference>
<feature type="domain" description="CMP/dCMP-type deaminase" evidence="15">
    <location>
        <begin position="1"/>
        <end position="122"/>
    </location>
</feature>
<dbReference type="PIRSF" id="PIRSF006769">
    <property type="entry name" value="RibD"/>
    <property type="match status" value="1"/>
</dbReference>
<evidence type="ECO:0000256" key="2">
    <source>
        <dbReference type="ARBA" id="ARBA00004882"/>
    </source>
</evidence>
<comment type="catalytic activity">
    <reaction evidence="13 14">
        <text>2,5-diamino-6-hydroxy-4-(5-phosphoribosylamino)-pyrimidine + H2O + H(+) = 5-amino-6-(5-phospho-D-ribosylamino)uracil + NH4(+)</text>
        <dbReference type="Rhea" id="RHEA:21868"/>
        <dbReference type="ChEBI" id="CHEBI:15377"/>
        <dbReference type="ChEBI" id="CHEBI:15378"/>
        <dbReference type="ChEBI" id="CHEBI:28938"/>
        <dbReference type="ChEBI" id="CHEBI:58453"/>
        <dbReference type="ChEBI" id="CHEBI:58614"/>
        <dbReference type="EC" id="3.5.4.26"/>
    </reaction>
</comment>
<evidence type="ECO:0000256" key="1">
    <source>
        <dbReference type="ARBA" id="ARBA00002151"/>
    </source>
</evidence>
<comment type="pathway">
    <text evidence="3 14">Cofactor biosynthesis; riboflavin biosynthesis; 5-amino-6-(D-ribitylamino)uracil from GTP: step 3/4.</text>
</comment>
<evidence type="ECO:0000256" key="9">
    <source>
        <dbReference type="ARBA" id="ARBA00022857"/>
    </source>
</evidence>
<name>A0ABS7APT9_9CLOT</name>
<dbReference type="CDD" id="cd01284">
    <property type="entry name" value="Riboflavin_deaminase-reductase"/>
    <property type="match status" value="1"/>
</dbReference>
<dbReference type="EMBL" id="JAHXPT010000004">
    <property type="protein sequence ID" value="MBW6409711.1"/>
    <property type="molecule type" value="Genomic_DNA"/>
</dbReference>
<dbReference type="InterPro" id="IPR002125">
    <property type="entry name" value="CMP_dCMP_dom"/>
</dbReference>
<dbReference type="Proteomes" id="UP001519921">
    <property type="component" value="Unassembled WGS sequence"/>
</dbReference>
<keyword evidence="11" id="KW-0511">Multifunctional enzyme</keyword>
<evidence type="ECO:0000256" key="7">
    <source>
        <dbReference type="ARBA" id="ARBA00022723"/>
    </source>
</evidence>
<proteinExistence type="inferred from homology"/>
<evidence type="ECO:0000256" key="4">
    <source>
        <dbReference type="ARBA" id="ARBA00005259"/>
    </source>
</evidence>
<comment type="caution">
    <text evidence="16">The sequence shown here is derived from an EMBL/GenBank/DDBJ whole genome shotgun (WGS) entry which is preliminary data.</text>
</comment>
<dbReference type="InterPro" id="IPR050765">
    <property type="entry name" value="Riboflavin_Biosynth_HTPR"/>
</dbReference>
<dbReference type="GO" id="GO:0008835">
    <property type="term" value="F:diaminohydroxyphosphoribosylaminopyrimidine deaminase activity"/>
    <property type="evidence" value="ECO:0007669"/>
    <property type="project" value="UniProtKB-EC"/>
</dbReference>
<dbReference type="Gene3D" id="3.40.140.10">
    <property type="entry name" value="Cytidine Deaminase, domain 2"/>
    <property type="match status" value="1"/>
</dbReference>
<evidence type="ECO:0000256" key="13">
    <source>
        <dbReference type="ARBA" id="ARBA00049886"/>
    </source>
</evidence>
<dbReference type="InterPro" id="IPR016192">
    <property type="entry name" value="APOBEC/CMP_deaminase_Zn-bd"/>
</dbReference>
<dbReference type="InterPro" id="IPR016193">
    <property type="entry name" value="Cytidine_deaminase-like"/>
</dbReference>
<sequence length="363" mass="40175">MNENYMDLAIDLAKKGIGKVNPNPLVGAVIVKNGKIIAQGYHEYYGGPHAEVNAVENSTEILEGSTIYVTLEPCYHYGKTPPCVDLIIKNKFQKVVIGMLDPNPLVAGKSIEKLKENGIEVVVGIREKECRELNEIFIKYITSKLPFVVLKSATSLDGKIATSTGESKWITSEEARKDGHILRKKLSAIMVGVNTIINDDPNLTCRIDNGRNPVRIILDSKLRIPMNSKVIKNKDALTIVATTRYADKIKMQQLLKEEIKVIQVRDKNKKVDLKDLMIELGKIQIDSILIEGGGEINFSSLQQGIVDKVRFYIAPKIIGGVNSKGSIGGEGFRRLSNAVNLKSLTYKNIGNEIVIEGYIKNSK</sequence>
<dbReference type="NCBIfam" id="TIGR00326">
    <property type="entry name" value="eubact_ribD"/>
    <property type="match status" value="1"/>
</dbReference>